<dbReference type="Gene3D" id="3.30.1330.120">
    <property type="entry name" value="2-methylcitrate dehydratase PrpD"/>
    <property type="match status" value="1"/>
</dbReference>
<reference evidence="5" key="1">
    <citation type="submission" date="2017-05" db="EMBL/GenBank/DDBJ databases">
        <title>Physiological properties and genetic analysis related to exopolysaccharide production of fresh-water unicellular cyanobacterium Aphanothece sacrum, Suizenji Nori, that has been cultured as a food source in Japan.</title>
        <authorList>
            <person name="Kanesaki Y."/>
            <person name="Yoshikawa S."/>
            <person name="Ohki K."/>
        </authorList>
    </citation>
    <scope>NUCLEOTIDE SEQUENCE [LARGE SCALE GENOMIC DNA]</scope>
    <source>
        <strain evidence="5">FPU1</strain>
    </source>
</reference>
<protein>
    <submittedName>
        <fullName evidence="4">2-methylcitrate dehydratase</fullName>
    </submittedName>
</protein>
<gene>
    <name evidence="4" type="ORF">AsFPU1_3821</name>
</gene>
<evidence type="ECO:0000259" key="3">
    <source>
        <dbReference type="Pfam" id="PF19305"/>
    </source>
</evidence>
<evidence type="ECO:0000313" key="4">
    <source>
        <dbReference type="EMBL" id="GBF82393.1"/>
    </source>
</evidence>
<keyword evidence="5" id="KW-1185">Reference proteome</keyword>
<dbReference type="InterPro" id="IPR036148">
    <property type="entry name" value="MmgE/PrpD_sf"/>
</dbReference>
<dbReference type="OrthoDB" id="9797528at2"/>
<dbReference type="RefSeq" id="WP_124972889.1">
    <property type="nucleotide sequence ID" value="NZ_BDQK01000016.1"/>
</dbReference>
<comment type="similarity">
    <text evidence="1">Belongs to the PrpD family.</text>
</comment>
<dbReference type="SUPFAM" id="SSF103378">
    <property type="entry name" value="2-methylcitrate dehydratase PrpD"/>
    <property type="match status" value="1"/>
</dbReference>
<dbReference type="PANTHER" id="PTHR16943">
    <property type="entry name" value="2-METHYLCITRATE DEHYDRATASE-RELATED"/>
    <property type="match status" value="1"/>
</dbReference>
<dbReference type="InterPro" id="IPR042188">
    <property type="entry name" value="MmgE/PrpD_sf_2"/>
</dbReference>
<name>A0A401IMC4_APHSA</name>
<dbReference type="Pfam" id="PF03972">
    <property type="entry name" value="MmgE_PrpD_N"/>
    <property type="match status" value="1"/>
</dbReference>
<accession>A0A401IMC4</accession>
<sequence length="500" mass="55993">MKIHQVRTYPSKVYLPREDQLAWKIASVASDNVEVEKDVIEMIINRIIDNAAAACAALNYHGVQTARAQALAHPRQGGATLFGVTPETTVCAEWAAWANSVAVRELDYHDTFHAADYSHPGDNIASILAVAQQCDRNGADLIRGLATGYEIQIDLVKGICLHKHKIDHIAHLGPSVAAGIGSLLGLDTETIYQSVQQAAHTTITTRQSRKADISSWKAYAPAYAGKNALEAVDRCMRGEGSPSPIYEGEDSIIAWILGGPDAVYEVPLPEPGEPKRGILESYTKEHAAEYQAQGLIDLAFRMRTQIDDFEKIKEIVIHGSHQTHYVIGTGSGDPQKIDPNAKRETLDHSIMYIFTVALQDGRWHHFDSYTPERVSRPDTVRLWHKVRTLEDPEWTRLYHHPNPKERAFGARVEIFLEDGSKIEDQLRVANAHSYGEKPFQRPNYIHKFKTLTEAIIEPQEQEFFLDLVQQLPTLKTEDLRKLNLIAVKGYLLENSLSGIF</sequence>
<dbReference type="EMBL" id="BDQK01000016">
    <property type="protein sequence ID" value="GBF82393.1"/>
    <property type="molecule type" value="Genomic_DNA"/>
</dbReference>
<feature type="domain" description="MmgE/PrpD N-terminal" evidence="2">
    <location>
        <begin position="20"/>
        <end position="262"/>
    </location>
</feature>
<evidence type="ECO:0000313" key="5">
    <source>
        <dbReference type="Proteomes" id="UP000287247"/>
    </source>
</evidence>
<dbReference type="GO" id="GO:0016829">
    <property type="term" value="F:lyase activity"/>
    <property type="evidence" value="ECO:0007669"/>
    <property type="project" value="InterPro"/>
</dbReference>
<dbReference type="Proteomes" id="UP000287247">
    <property type="component" value="Unassembled WGS sequence"/>
</dbReference>
<dbReference type="PANTHER" id="PTHR16943:SF8">
    <property type="entry name" value="2-METHYLCITRATE DEHYDRATASE"/>
    <property type="match status" value="1"/>
</dbReference>
<dbReference type="InterPro" id="IPR005656">
    <property type="entry name" value="MmgE_PrpD"/>
</dbReference>
<feature type="domain" description="MmgE/PrpD C-terminal" evidence="3">
    <location>
        <begin position="286"/>
        <end position="470"/>
    </location>
</feature>
<dbReference type="Gene3D" id="1.10.4100.10">
    <property type="entry name" value="2-methylcitrate dehydratase PrpD"/>
    <property type="match status" value="1"/>
</dbReference>
<dbReference type="InterPro" id="IPR042183">
    <property type="entry name" value="MmgE/PrpD_sf_1"/>
</dbReference>
<dbReference type="AlphaFoldDB" id="A0A401IMC4"/>
<dbReference type="InterPro" id="IPR045336">
    <property type="entry name" value="MmgE_PrpD_N"/>
</dbReference>
<evidence type="ECO:0000256" key="1">
    <source>
        <dbReference type="ARBA" id="ARBA00006174"/>
    </source>
</evidence>
<dbReference type="Pfam" id="PF19305">
    <property type="entry name" value="MmgE_PrpD_C"/>
    <property type="match status" value="1"/>
</dbReference>
<comment type="caution">
    <text evidence="4">The sequence shown here is derived from an EMBL/GenBank/DDBJ whole genome shotgun (WGS) entry which is preliminary data.</text>
</comment>
<dbReference type="InterPro" id="IPR045337">
    <property type="entry name" value="MmgE_PrpD_C"/>
</dbReference>
<proteinExistence type="inferred from homology"/>
<evidence type="ECO:0000259" key="2">
    <source>
        <dbReference type="Pfam" id="PF03972"/>
    </source>
</evidence>
<organism evidence="4 5">
    <name type="scientific">Aphanothece sacrum FPU1</name>
    <dbReference type="NCBI Taxonomy" id="1920663"/>
    <lineage>
        <taxon>Bacteria</taxon>
        <taxon>Bacillati</taxon>
        <taxon>Cyanobacteriota</taxon>
        <taxon>Cyanophyceae</taxon>
        <taxon>Oscillatoriophycideae</taxon>
        <taxon>Chroococcales</taxon>
        <taxon>Aphanothecaceae</taxon>
        <taxon>Aphanothece</taxon>
    </lineage>
</organism>